<gene>
    <name evidence="5" type="ORF">AM305_00790</name>
</gene>
<name>C5S4L9_9PAST</name>
<dbReference type="InterPro" id="IPR052399">
    <property type="entry name" value="Phage_Baseplate_Assmbl_Protein"/>
</dbReference>
<dbReference type="InterPro" id="IPR058531">
    <property type="entry name" value="Baseplate_J_M"/>
</dbReference>
<sequence length="355" mass="38391">MSFNSPTLSSLIKQGEQQFQHRFPTLKRNNVLSVLNRICAAMSAGEHMHLDWLARQIIPTTAEEEYLIEYCLYKGIVRKQATTASGYLTVTAAIDTTIPKGTVFEDSSSGLTYITTTEMSVKAGTADIAVQCETEGADGNLSVGVSLSLTSAILGLQPTATVKSMTGGTDIEPLSRLLARLIYRVQNPPAGGAPHDYIRWATEVAGVTRAWCFPRYCGGGTVGVAFACDDREDILPTADDIARVKSYITGHKNEATGQFEGMPANVELYVFAPKFQAVNFKIRLTPDTPTLRQAVHKSLAAYLANAGVGALLYLSQIRATVSNTAGEVDNRVMYPTADVKLLSDNIATLGEIEWL</sequence>
<evidence type="ECO:0000259" key="4">
    <source>
        <dbReference type="Pfam" id="PF26079"/>
    </source>
</evidence>
<proteinExistence type="inferred from homology"/>
<dbReference type="Pfam" id="PF26078">
    <property type="entry name" value="Baseplate_J_M"/>
    <property type="match status" value="1"/>
</dbReference>
<reference evidence="5 6" key="1">
    <citation type="journal article" date="2010" name="Vet. Microbiol.">
        <title>Production of haemolysins by strains of the Actinobacillus minor/porcitonsillarum complex.</title>
        <authorList>
            <person name="Arya G."/>
            <person name="Niven D.F."/>
        </authorList>
    </citation>
    <scope>NUCLEOTIDE SEQUENCE [LARGE SCALE GENOMIC DNA]</scope>
    <source>
        <strain evidence="5 6">NM305</strain>
    </source>
</reference>
<evidence type="ECO:0000256" key="1">
    <source>
        <dbReference type="ARBA" id="ARBA00038087"/>
    </source>
</evidence>
<feature type="domain" description="Baseplate protein J-like barrel" evidence="2">
    <location>
        <begin position="88"/>
        <end position="168"/>
    </location>
</feature>
<dbReference type="InterPro" id="IPR058530">
    <property type="entry name" value="Baseplate_J-like_C"/>
</dbReference>
<dbReference type="EMBL" id="ACQL01000153">
    <property type="protein sequence ID" value="EER46108.1"/>
    <property type="molecule type" value="Genomic_DNA"/>
</dbReference>
<feature type="domain" description="Baseplate J-like C-terminal" evidence="4">
    <location>
        <begin position="278"/>
        <end position="354"/>
    </location>
</feature>
<evidence type="ECO:0000313" key="5">
    <source>
        <dbReference type="EMBL" id="EER46108.1"/>
    </source>
</evidence>
<dbReference type="eggNOG" id="COG3299">
    <property type="taxonomic scope" value="Bacteria"/>
</dbReference>
<organism evidence="5 6">
    <name type="scientific">Actinobacillus minor NM305</name>
    <dbReference type="NCBI Taxonomy" id="637911"/>
    <lineage>
        <taxon>Bacteria</taxon>
        <taxon>Pseudomonadati</taxon>
        <taxon>Pseudomonadota</taxon>
        <taxon>Gammaproteobacteria</taxon>
        <taxon>Pasteurellales</taxon>
        <taxon>Pasteurellaceae</taxon>
        <taxon>Actinobacillus</taxon>
    </lineage>
</organism>
<dbReference type="Pfam" id="PF04865">
    <property type="entry name" value="Baseplate_J"/>
    <property type="match status" value="1"/>
</dbReference>
<dbReference type="Proteomes" id="UP000005532">
    <property type="component" value="Unassembled WGS sequence"/>
</dbReference>
<dbReference type="PANTHER" id="PTHR37829:SF3">
    <property type="entry name" value="PROTEIN JAYE-RELATED"/>
    <property type="match status" value="1"/>
</dbReference>
<dbReference type="RefSeq" id="WP_005825882.1">
    <property type="nucleotide sequence ID" value="NZ_ACQL01000153.1"/>
</dbReference>
<comment type="similarity">
    <text evidence="1">Belongs to the Mu gp47/PBSX XkdT family.</text>
</comment>
<evidence type="ECO:0000259" key="2">
    <source>
        <dbReference type="Pfam" id="PF04865"/>
    </source>
</evidence>
<evidence type="ECO:0000259" key="3">
    <source>
        <dbReference type="Pfam" id="PF26078"/>
    </source>
</evidence>
<accession>C5S4L9</accession>
<protein>
    <submittedName>
        <fullName evidence="5">Uncharacterized protein</fullName>
    </submittedName>
</protein>
<dbReference type="PANTHER" id="PTHR37829">
    <property type="entry name" value="PHAGE-LIKE ELEMENT PBSX PROTEIN XKDT"/>
    <property type="match status" value="1"/>
</dbReference>
<dbReference type="Pfam" id="PF26079">
    <property type="entry name" value="Baseplate_J_C"/>
    <property type="match status" value="1"/>
</dbReference>
<comment type="caution">
    <text evidence="5">The sequence shown here is derived from an EMBL/GenBank/DDBJ whole genome shotgun (WGS) entry which is preliminary data.</text>
</comment>
<feature type="domain" description="Baseplate J-like central" evidence="3">
    <location>
        <begin position="189"/>
        <end position="272"/>
    </location>
</feature>
<dbReference type="AlphaFoldDB" id="C5S4L9"/>
<evidence type="ECO:0000313" key="6">
    <source>
        <dbReference type="Proteomes" id="UP000005532"/>
    </source>
</evidence>
<dbReference type="InterPro" id="IPR006949">
    <property type="entry name" value="Barrel_Baseplate_J-like"/>
</dbReference>
<dbReference type="OrthoDB" id="7565172at2"/>